<feature type="domain" description="Rhodanese" evidence="2">
    <location>
        <begin position="38"/>
        <end position="136"/>
    </location>
</feature>
<evidence type="ECO:0000256" key="1">
    <source>
        <dbReference type="SAM" id="SignalP"/>
    </source>
</evidence>
<dbReference type="SUPFAM" id="SSF52821">
    <property type="entry name" value="Rhodanese/Cell cycle control phosphatase"/>
    <property type="match status" value="1"/>
</dbReference>
<reference evidence="3 4" key="1">
    <citation type="submission" date="2021-05" db="EMBL/GenBank/DDBJ databases">
        <title>The draft genome of Geobacter chapellei DSM 13688.</title>
        <authorList>
            <person name="Xu Z."/>
            <person name="Masuda Y."/>
            <person name="Itoh H."/>
            <person name="Senoo K."/>
        </authorList>
    </citation>
    <scope>NUCLEOTIDE SEQUENCE [LARGE SCALE GENOMIC DNA]</scope>
    <source>
        <strain evidence="3 4">DSM 13688</strain>
    </source>
</reference>
<dbReference type="Gene3D" id="3.40.250.10">
    <property type="entry name" value="Rhodanese-like domain"/>
    <property type="match status" value="1"/>
</dbReference>
<keyword evidence="4" id="KW-1185">Reference proteome</keyword>
<keyword evidence="1" id="KW-0732">Signal</keyword>
<dbReference type="SMART" id="SM00450">
    <property type="entry name" value="RHOD"/>
    <property type="match status" value="1"/>
</dbReference>
<dbReference type="Proteomes" id="UP000784128">
    <property type="component" value="Unassembled WGS sequence"/>
</dbReference>
<protein>
    <submittedName>
        <fullName evidence="3">Rhodanese-like domain-containing protein</fullName>
    </submittedName>
</protein>
<comment type="caution">
    <text evidence="3">The sequence shown here is derived from an EMBL/GenBank/DDBJ whole genome shotgun (WGS) entry which is preliminary data.</text>
</comment>
<evidence type="ECO:0000259" key="2">
    <source>
        <dbReference type="PROSITE" id="PS50206"/>
    </source>
</evidence>
<feature type="chain" id="PRO_5045914252" evidence="1">
    <location>
        <begin position="22"/>
        <end position="136"/>
    </location>
</feature>
<dbReference type="CDD" id="cd00158">
    <property type="entry name" value="RHOD"/>
    <property type="match status" value="1"/>
</dbReference>
<organism evidence="3 4">
    <name type="scientific">Pelotalea chapellei</name>
    <dbReference type="NCBI Taxonomy" id="44671"/>
    <lineage>
        <taxon>Bacteria</taxon>
        <taxon>Pseudomonadati</taxon>
        <taxon>Thermodesulfobacteriota</taxon>
        <taxon>Desulfuromonadia</taxon>
        <taxon>Geobacterales</taxon>
        <taxon>Geobacteraceae</taxon>
        <taxon>Pelotalea</taxon>
    </lineage>
</organism>
<sequence length="136" mass="15076">MKNLVCLLIASMLAFVVPAVAADYNYVAPGQFKQWLESGKAMNIVDIQVPAQFQKHHFKGSLETNAFPAKSTEEKQKLDKIIPLLAAGKSDIVVVCPRGGGGAKNTYEYLKEKGISDKRIFILKDGMQGWPYKEML</sequence>
<dbReference type="EMBL" id="JAHDYS010000014">
    <property type="protein sequence ID" value="MBT1072949.1"/>
    <property type="molecule type" value="Genomic_DNA"/>
</dbReference>
<dbReference type="PROSITE" id="PS50206">
    <property type="entry name" value="RHODANESE_3"/>
    <property type="match status" value="1"/>
</dbReference>
<dbReference type="InterPro" id="IPR001763">
    <property type="entry name" value="Rhodanese-like_dom"/>
</dbReference>
<feature type="signal peptide" evidence="1">
    <location>
        <begin position="1"/>
        <end position="21"/>
    </location>
</feature>
<evidence type="ECO:0000313" key="4">
    <source>
        <dbReference type="Proteomes" id="UP000784128"/>
    </source>
</evidence>
<proteinExistence type="predicted"/>
<evidence type="ECO:0000313" key="3">
    <source>
        <dbReference type="EMBL" id="MBT1072949.1"/>
    </source>
</evidence>
<dbReference type="InterPro" id="IPR036873">
    <property type="entry name" value="Rhodanese-like_dom_sf"/>
</dbReference>
<dbReference type="RefSeq" id="WP_214300473.1">
    <property type="nucleotide sequence ID" value="NZ_JAHDYS010000014.1"/>
</dbReference>
<name>A0ABS5UB71_9BACT</name>
<accession>A0ABS5UB71</accession>
<dbReference type="Pfam" id="PF00581">
    <property type="entry name" value="Rhodanese"/>
    <property type="match status" value="1"/>
</dbReference>
<gene>
    <name evidence="3" type="ORF">KJB30_14230</name>
</gene>